<evidence type="ECO:0000256" key="3">
    <source>
        <dbReference type="ARBA" id="ARBA00023242"/>
    </source>
</evidence>
<evidence type="ECO:0000256" key="4">
    <source>
        <dbReference type="SAM" id="MobiDB-lite"/>
    </source>
</evidence>
<dbReference type="FunCoup" id="A0A7M7PQ80">
    <property type="interactions" value="2410"/>
</dbReference>
<dbReference type="InterPro" id="IPR011989">
    <property type="entry name" value="ARM-like"/>
</dbReference>
<evidence type="ECO:0000259" key="5">
    <source>
        <dbReference type="Pfam" id="PF04802"/>
    </source>
</evidence>
<dbReference type="GO" id="GO:0006974">
    <property type="term" value="P:DNA damage response"/>
    <property type="evidence" value="ECO:0000318"/>
    <property type="project" value="GO_Central"/>
</dbReference>
<feature type="domain" description="Serine/threonine-protein phosphatase 4 regulatory subunit 3-like central" evidence="5">
    <location>
        <begin position="150"/>
        <end position="640"/>
    </location>
</feature>
<evidence type="ECO:0000256" key="1">
    <source>
        <dbReference type="ARBA" id="ARBA00004123"/>
    </source>
</evidence>
<feature type="compositionally biased region" description="Acidic residues" evidence="4">
    <location>
        <begin position="829"/>
        <end position="841"/>
    </location>
</feature>
<feature type="domain" description="PP4R3 EVH1-like" evidence="6">
    <location>
        <begin position="11"/>
        <end position="108"/>
    </location>
</feature>
<dbReference type="GO" id="GO:0072542">
    <property type="term" value="F:protein phosphatase activator activity"/>
    <property type="evidence" value="ECO:0000318"/>
    <property type="project" value="GO_Central"/>
</dbReference>
<evidence type="ECO:0000313" key="8">
    <source>
        <dbReference type="Proteomes" id="UP000007110"/>
    </source>
</evidence>
<dbReference type="Proteomes" id="UP000007110">
    <property type="component" value="Unassembled WGS sequence"/>
</dbReference>
<dbReference type="OMA" id="FYKFCID"/>
<dbReference type="PANTHER" id="PTHR23318:SF0">
    <property type="entry name" value="SERINE_THREONINE-PROTEIN PHOSPHATASE 4 REGULATORY SUBUNIT 3"/>
    <property type="match status" value="1"/>
</dbReference>
<dbReference type="Pfam" id="PF22972">
    <property type="entry name" value="EVH1_PP4R3"/>
    <property type="match status" value="1"/>
</dbReference>
<comment type="similarity">
    <text evidence="2">Belongs to the SMEK family.</text>
</comment>
<dbReference type="OrthoDB" id="27483at2759"/>
<proteinExistence type="inferred from homology"/>
<dbReference type="SUPFAM" id="SSF48371">
    <property type="entry name" value="ARM repeat"/>
    <property type="match status" value="1"/>
</dbReference>
<keyword evidence="3" id="KW-0539">Nucleus</keyword>
<reference evidence="8" key="1">
    <citation type="submission" date="2015-02" db="EMBL/GenBank/DDBJ databases">
        <title>Genome sequencing for Strongylocentrotus purpuratus.</title>
        <authorList>
            <person name="Murali S."/>
            <person name="Liu Y."/>
            <person name="Vee V."/>
            <person name="English A."/>
            <person name="Wang M."/>
            <person name="Skinner E."/>
            <person name="Han Y."/>
            <person name="Muzny D.M."/>
            <person name="Worley K.C."/>
            <person name="Gibbs R.A."/>
        </authorList>
    </citation>
    <scope>NUCLEOTIDE SEQUENCE</scope>
</reference>
<dbReference type="PANTHER" id="PTHR23318">
    <property type="entry name" value="ATP SYNTHASE GAMMA-RELATED"/>
    <property type="match status" value="1"/>
</dbReference>
<dbReference type="InterPro" id="IPR006887">
    <property type="entry name" value="P4R3-like_central_dom"/>
</dbReference>
<dbReference type="RefSeq" id="XP_030854858.1">
    <property type="nucleotide sequence ID" value="XM_030998998.1"/>
</dbReference>
<reference evidence="7" key="2">
    <citation type="submission" date="2021-01" db="UniProtKB">
        <authorList>
            <consortium name="EnsemblMetazoa"/>
        </authorList>
    </citation>
    <scope>IDENTIFICATION</scope>
</reference>
<dbReference type="InterPro" id="IPR011993">
    <property type="entry name" value="PH-like_dom_sf"/>
</dbReference>
<dbReference type="Gene3D" id="2.30.29.30">
    <property type="entry name" value="Pleckstrin-homology domain (PH domain)/Phosphotyrosine-binding domain (PTB)"/>
    <property type="match status" value="1"/>
</dbReference>
<feature type="region of interest" description="Disordered" evidence="4">
    <location>
        <begin position="724"/>
        <end position="782"/>
    </location>
</feature>
<dbReference type="KEGG" id="spu:577660"/>
<accession>A0A7M7PQ80</accession>
<organism evidence="7 8">
    <name type="scientific">Strongylocentrotus purpuratus</name>
    <name type="common">Purple sea urchin</name>
    <dbReference type="NCBI Taxonomy" id="7668"/>
    <lineage>
        <taxon>Eukaryota</taxon>
        <taxon>Metazoa</taxon>
        <taxon>Echinodermata</taxon>
        <taxon>Eleutherozoa</taxon>
        <taxon>Echinozoa</taxon>
        <taxon>Echinoidea</taxon>
        <taxon>Euechinoidea</taxon>
        <taxon>Echinacea</taxon>
        <taxon>Camarodonta</taxon>
        <taxon>Echinidea</taxon>
        <taxon>Strongylocentrotidae</taxon>
        <taxon>Strongylocentrotus</taxon>
    </lineage>
</organism>
<evidence type="ECO:0000313" key="7">
    <source>
        <dbReference type="EnsemblMetazoa" id="XP_030854858"/>
    </source>
</evidence>
<dbReference type="InterPro" id="IPR051137">
    <property type="entry name" value="PP4R3-like"/>
</dbReference>
<evidence type="ECO:0008006" key="9">
    <source>
        <dbReference type="Google" id="ProtNLM"/>
    </source>
</evidence>
<protein>
    <recommendedName>
        <fullName evidence="9">Serine/threonine-protein phosphatase 4 regulatory subunit 3-like central domain-containing protein</fullName>
    </recommendedName>
</protein>
<dbReference type="FunFam" id="2.30.29.30:FF:000051">
    <property type="entry name" value="Serine/threonine-protein phosphatase 4 regulatory subunit 3B"/>
    <property type="match status" value="1"/>
</dbReference>
<evidence type="ECO:0000256" key="2">
    <source>
        <dbReference type="ARBA" id="ARBA00008809"/>
    </source>
</evidence>
<feature type="compositionally biased region" description="Polar residues" evidence="4">
    <location>
        <begin position="727"/>
        <end position="751"/>
    </location>
</feature>
<dbReference type="Gene3D" id="1.25.10.10">
    <property type="entry name" value="Leucine-rich Repeat Variant"/>
    <property type="match status" value="1"/>
</dbReference>
<dbReference type="AlphaFoldDB" id="A0A7M7PQ80"/>
<dbReference type="GO" id="GO:2000779">
    <property type="term" value="P:regulation of double-strand break repair"/>
    <property type="evidence" value="ECO:0000318"/>
    <property type="project" value="GO_Central"/>
</dbReference>
<dbReference type="SUPFAM" id="SSF50729">
    <property type="entry name" value="PH domain-like"/>
    <property type="match status" value="1"/>
</dbReference>
<keyword evidence="8" id="KW-1185">Reference proteome</keyword>
<evidence type="ECO:0000259" key="6">
    <source>
        <dbReference type="Pfam" id="PF22972"/>
    </source>
</evidence>
<dbReference type="GO" id="GO:0030289">
    <property type="term" value="C:protein phosphatase 4 complex"/>
    <property type="evidence" value="ECO:0000318"/>
    <property type="project" value="GO_Central"/>
</dbReference>
<dbReference type="GeneID" id="577660"/>
<dbReference type="Pfam" id="PF04802">
    <property type="entry name" value="PP4R3"/>
    <property type="match status" value="1"/>
</dbReference>
<feature type="region of interest" description="Disordered" evidence="4">
    <location>
        <begin position="798"/>
        <end position="852"/>
    </location>
</feature>
<dbReference type="InParanoid" id="A0A7M7PQ80"/>
<name>A0A7M7PQ80_STRPU</name>
<dbReference type="InterPro" id="IPR016024">
    <property type="entry name" value="ARM-type_fold"/>
</dbReference>
<feature type="compositionally biased region" description="Low complexity" evidence="4">
    <location>
        <begin position="752"/>
        <end position="772"/>
    </location>
</feature>
<comment type="subcellular location">
    <subcellularLocation>
        <location evidence="1">Nucleus</location>
    </subcellularLocation>
</comment>
<dbReference type="InterPro" id="IPR055236">
    <property type="entry name" value="EVH1_PP4R3"/>
</dbReference>
<dbReference type="EnsemblMetazoa" id="XM_030998998">
    <property type="protein sequence ID" value="XP_030854858"/>
    <property type="gene ID" value="LOC577660"/>
</dbReference>
<sequence length="852" mass="97024">MYLSSKMSDTRRRVKLYVLNDERQWDDRGTGHVSSCLVERLNGMCLLVCSETDGSILLESKIQPDTAYQKQQETLIVWSENDNYDLALSFQERAGCDDIWEIICQVQGKDPSVDITQDVVDESEEDRFEELPEAATPIELPPCEISKLEEITELFCSALQSPIKREKLAIAIEKENYIRKLIELFCICEDLENTESLHYLYEIMKNTILLNKTSLLEILFSDELIYDVVGCLEHDPSATDCRRHREYLNSKANFHEVIPITNTNLLNKIHQTYRVQYIQDVILPTPSVFEENMLSTLSSFVFFNKVDIVDMIQDDEKFLPELFAQLISESTENQRRRDLVLFLKEFCCFAQNSQNREGFFKTLSSLGILPALEVVLGMDDSEVRQAAIDIFSLVVGFNASMVREFIMHEGSASEDDVLLINLVIEQMICDTDPDLGSALQLMNILKMLLDPENMMATGVQKTEKTEFLTFFYKHCMHVLTAPLLANTIDDKPSKDDYQTSQLLSLILELLTFAVEHHTYHIKNYIINKDLLRRILVVLRSSHHFLVLCAVRFFRKVVAMRDDFYNRYIVKGNLFEPLVSLFNVNRSKYNLLNSALIELFEFIRIEGIKMLLTHIVEKHGEELKDVDYVATFKGLSVKYEQFMDRINTRPNLDNLRHASILQNTRFRRDARDLDEEEELWFDQDEDGEDSEAVVPVVDSAFRSAKICGDVIDEVEDTGRIIGNKKENQLLNRTEPLNASNGRPDTPLRPSTGNNPNKRAAPSARPSSPIPVSSNTSTTSPAIKKLGGADTELANNIGGSAEAKKVSPASVSEMKANSVAKQGGLVGLVDYPDEDSDEDEDTDDHPPLKRVRLI</sequence>
<dbReference type="GO" id="GO:0005654">
    <property type="term" value="C:nucleoplasm"/>
    <property type="evidence" value="ECO:0000318"/>
    <property type="project" value="GO_Central"/>
</dbReference>